<accession>A0A7Y3Z5X4</accession>
<dbReference type="RefSeq" id="WP_138954968.1">
    <property type="nucleotide sequence ID" value="NZ_JBEWWM010000011.1"/>
</dbReference>
<dbReference type="AlphaFoldDB" id="A0A7Y3Z5X4"/>
<gene>
    <name evidence="1" type="ORF">F0262_01280</name>
</gene>
<evidence type="ECO:0000313" key="1">
    <source>
        <dbReference type="EMBL" id="NOH46695.1"/>
    </source>
</evidence>
<dbReference type="Proteomes" id="UP000572072">
    <property type="component" value="Unassembled WGS sequence"/>
</dbReference>
<sequence>MTPLTKIAGFSSLHATFAHYIINQRSQLGFDSIFFEEVDATFGDYNAKYLLQLHDLDREETTEMWVVYSNNIPFAIAIRILKDSEPLYLESEMVRFEREIPLIGLHLDLISNLPIY</sequence>
<organism evidence="1 2">
    <name type="scientific">Vibrio rotiferianus</name>
    <dbReference type="NCBI Taxonomy" id="190895"/>
    <lineage>
        <taxon>Bacteria</taxon>
        <taxon>Pseudomonadati</taxon>
        <taxon>Pseudomonadota</taxon>
        <taxon>Gammaproteobacteria</taxon>
        <taxon>Vibrionales</taxon>
        <taxon>Vibrionaceae</taxon>
        <taxon>Vibrio</taxon>
    </lineage>
</organism>
<evidence type="ECO:0000313" key="2">
    <source>
        <dbReference type="Proteomes" id="UP000572072"/>
    </source>
</evidence>
<comment type="caution">
    <text evidence="1">The sequence shown here is derived from an EMBL/GenBank/DDBJ whole genome shotgun (WGS) entry which is preliminary data.</text>
</comment>
<proteinExistence type="predicted"/>
<dbReference type="EMBL" id="VTYN01000001">
    <property type="protein sequence ID" value="NOH46695.1"/>
    <property type="molecule type" value="Genomic_DNA"/>
</dbReference>
<reference evidence="1 2" key="1">
    <citation type="submission" date="2019-08" db="EMBL/GenBank/DDBJ databases">
        <title>Draft genome sequencing and comparative genomics of hatchery-associated Vibrios.</title>
        <authorList>
            <person name="Kehlet-Delgado H."/>
            <person name="Mueller R.S."/>
        </authorList>
    </citation>
    <scope>NUCLEOTIDE SEQUENCE [LARGE SCALE GENOMIC DNA]</scope>
    <source>
        <strain evidence="1 2">00-78-3</strain>
    </source>
</reference>
<name>A0A7Y3Z5X4_9VIBR</name>
<protein>
    <submittedName>
        <fullName evidence="1">Uncharacterized protein</fullName>
    </submittedName>
</protein>